<dbReference type="CDD" id="cd06171">
    <property type="entry name" value="Sigma70_r4"/>
    <property type="match status" value="1"/>
</dbReference>
<comment type="caution">
    <text evidence="8">The sequence shown here is derived from an EMBL/GenBank/DDBJ whole genome shotgun (WGS) entry which is preliminary data.</text>
</comment>
<dbReference type="Pfam" id="PF04542">
    <property type="entry name" value="Sigma70_r2"/>
    <property type="match status" value="1"/>
</dbReference>
<dbReference type="InterPro" id="IPR036388">
    <property type="entry name" value="WH-like_DNA-bd_sf"/>
</dbReference>
<dbReference type="InterPro" id="IPR013324">
    <property type="entry name" value="RNA_pol_sigma_r3/r4-like"/>
</dbReference>
<evidence type="ECO:0000259" key="6">
    <source>
        <dbReference type="Pfam" id="PF04542"/>
    </source>
</evidence>
<dbReference type="PANTHER" id="PTHR43133:SF58">
    <property type="entry name" value="ECF RNA POLYMERASE SIGMA FACTOR SIGD"/>
    <property type="match status" value="1"/>
</dbReference>
<dbReference type="SUPFAM" id="SSF88659">
    <property type="entry name" value="Sigma3 and sigma4 domains of RNA polymerase sigma factors"/>
    <property type="match status" value="1"/>
</dbReference>
<evidence type="ECO:0000256" key="4">
    <source>
        <dbReference type="ARBA" id="ARBA00023125"/>
    </source>
</evidence>
<dbReference type="InterPro" id="IPR013249">
    <property type="entry name" value="RNA_pol_sigma70_r4_t2"/>
</dbReference>
<reference evidence="8" key="1">
    <citation type="submission" date="2022-06" db="EMBL/GenBank/DDBJ databases">
        <title>Novel species in genus nocardia.</title>
        <authorList>
            <person name="Li F."/>
        </authorList>
    </citation>
    <scope>NUCLEOTIDE SEQUENCE</scope>
    <source>
        <strain evidence="8">CDC141</strain>
    </source>
</reference>
<evidence type="ECO:0000256" key="2">
    <source>
        <dbReference type="ARBA" id="ARBA00023015"/>
    </source>
</evidence>
<name>A0A9X2E8N0_9NOCA</name>
<sequence length="216" mass="23786">MDGSRSTDAVLPVSVRVELETQVDRAVAGDRSAVSRVLEIVRPWVLRYCRARVGAGETARLSADDVAQEVCIAVAEALPRYRQEGKPFMAFVYRVAAHKLGDAFRALRRNRSIPAASVPDSIDTASGPEARALDREAAERMRALIETLPPTQRHIVYLRVVAGLSADEVAARLGTSPGAVRTAQHRALSRLRAELSPRGHCRRPETREPIRARHEI</sequence>
<feature type="domain" description="RNA polymerase sigma factor 70 region 4 type 2" evidence="7">
    <location>
        <begin position="139"/>
        <end position="191"/>
    </location>
</feature>
<evidence type="ECO:0000256" key="3">
    <source>
        <dbReference type="ARBA" id="ARBA00023082"/>
    </source>
</evidence>
<dbReference type="InterPro" id="IPR007627">
    <property type="entry name" value="RNA_pol_sigma70_r2"/>
</dbReference>
<comment type="similarity">
    <text evidence="1">Belongs to the sigma-70 factor family. ECF subfamily.</text>
</comment>
<accession>A0A9X2E8N0</accession>
<evidence type="ECO:0000313" key="8">
    <source>
        <dbReference type="EMBL" id="MCM6775671.1"/>
    </source>
</evidence>
<dbReference type="NCBIfam" id="NF007230">
    <property type="entry name" value="PRK09648.1"/>
    <property type="match status" value="1"/>
</dbReference>
<feature type="domain" description="RNA polymerase sigma-70 region 2" evidence="6">
    <location>
        <begin position="41"/>
        <end position="109"/>
    </location>
</feature>
<keyword evidence="3" id="KW-0731">Sigma factor</keyword>
<evidence type="ECO:0000256" key="1">
    <source>
        <dbReference type="ARBA" id="ARBA00010641"/>
    </source>
</evidence>
<dbReference type="Pfam" id="PF08281">
    <property type="entry name" value="Sigma70_r4_2"/>
    <property type="match status" value="1"/>
</dbReference>
<dbReference type="AlphaFoldDB" id="A0A9X2E8N0"/>
<dbReference type="GO" id="GO:0006352">
    <property type="term" value="P:DNA-templated transcription initiation"/>
    <property type="evidence" value="ECO:0007669"/>
    <property type="project" value="InterPro"/>
</dbReference>
<dbReference type="GO" id="GO:0003677">
    <property type="term" value="F:DNA binding"/>
    <property type="evidence" value="ECO:0007669"/>
    <property type="project" value="UniProtKB-KW"/>
</dbReference>
<keyword evidence="4" id="KW-0238">DNA-binding</keyword>
<keyword evidence="2" id="KW-0805">Transcription regulation</keyword>
<dbReference type="InterPro" id="IPR014284">
    <property type="entry name" value="RNA_pol_sigma-70_dom"/>
</dbReference>
<dbReference type="Gene3D" id="1.10.1740.10">
    <property type="match status" value="1"/>
</dbReference>
<organism evidence="8 9">
    <name type="scientific">Nocardia pulmonis</name>
    <dbReference type="NCBI Taxonomy" id="2951408"/>
    <lineage>
        <taxon>Bacteria</taxon>
        <taxon>Bacillati</taxon>
        <taxon>Actinomycetota</taxon>
        <taxon>Actinomycetes</taxon>
        <taxon>Mycobacteriales</taxon>
        <taxon>Nocardiaceae</taxon>
        <taxon>Nocardia</taxon>
    </lineage>
</organism>
<dbReference type="Proteomes" id="UP001139157">
    <property type="component" value="Unassembled WGS sequence"/>
</dbReference>
<evidence type="ECO:0000256" key="5">
    <source>
        <dbReference type="ARBA" id="ARBA00023163"/>
    </source>
</evidence>
<proteinExistence type="inferred from homology"/>
<keyword evidence="9" id="KW-1185">Reference proteome</keyword>
<dbReference type="RefSeq" id="WP_251913934.1">
    <property type="nucleotide sequence ID" value="NZ_JAMRXG010000008.1"/>
</dbReference>
<gene>
    <name evidence="8" type="primary">shbA</name>
    <name evidence="8" type="ORF">NDR86_19535</name>
</gene>
<dbReference type="GO" id="GO:0016987">
    <property type="term" value="F:sigma factor activity"/>
    <property type="evidence" value="ECO:0007669"/>
    <property type="project" value="UniProtKB-KW"/>
</dbReference>
<dbReference type="NCBIfam" id="TIGR02937">
    <property type="entry name" value="sigma70-ECF"/>
    <property type="match status" value="1"/>
</dbReference>
<dbReference type="EMBL" id="JAMRXG010000008">
    <property type="protein sequence ID" value="MCM6775671.1"/>
    <property type="molecule type" value="Genomic_DNA"/>
</dbReference>
<evidence type="ECO:0000313" key="9">
    <source>
        <dbReference type="Proteomes" id="UP001139157"/>
    </source>
</evidence>
<dbReference type="SUPFAM" id="SSF88946">
    <property type="entry name" value="Sigma2 domain of RNA polymerase sigma factors"/>
    <property type="match status" value="1"/>
</dbReference>
<protein>
    <submittedName>
        <fullName evidence="8">RNA polymerase sigma factor ShbA</fullName>
    </submittedName>
</protein>
<dbReference type="PANTHER" id="PTHR43133">
    <property type="entry name" value="RNA POLYMERASE ECF-TYPE SIGMA FACTO"/>
    <property type="match status" value="1"/>
</dbReference>
<dbReference type="Gene3D" id="1.10.10.10">
    <property type="entry name" value="Winged helix-like DNA-binding domain superfamily/Winged helix DNA-binding domain"/>
    <property type="match status" value="1"/>
</dbReference>
<keyword evidence="5" id="KW-0804">Transcription</keyword>
<dbReference type="InterPro" id="IPR039425">
    <property type="entry name" value="RNA_pol_sigma-70-like"/>
</dbReference>
<evidence type="ECO:0000259" key="7">
    <source>
        <dbReference type="Pfam" id="PF08281"/>
    </source>
</evidence>
<dbReference type="InterPro" id="IPR013325">
    <property type="entry name" value="RNA_pol_sigma_r2"/>
</dbReference>